<protein>
    <submittedName>
        <fullName evidence="1">Uncharacterized protein</fullName>
    </submittedName>
</protein>
<dbReference type="EMBL" id="GGEC01075675">
    <property type="protein sequence ID" value="MBX56159.1"/>
    <property type="molecule type" value="Transcribed_RNA"/>
</dbReference>
<dbReference type="AlphaFoldDB" id="A0A2P2PNF7"/>
<proteinExistence type="predicted"/>
<organism evidence="1">
    <name type="scientific">Rhizophora mucronata</name>
    <name type="common">Asiatic mangrove</name>
    <dbReference type="NCBI Taxonomy" id="61149"/>
    <lineage>
        <taxon>Eukaryota</taxon>
        <taxon>Viridiplantae</taxon>
        <taxon>Streptophyta</taxon>
        <taxon>Embryophyta</taxon>
        <taxon>Tracheophyta</taxon>
        <taxon>Spermatophyta</taxon>
        <taxon>Magnoliopsida</taxon>
        <taxon>eudicotyledons</taxon>
        <taxon>Gunneridae</taxon>
        <taxon>Pentapetalae</taxon>
        <taxon>rosids</taxon>
        <taxon>fabids</taxon>
        <taxon>Malpighiales</taxon>
        <taxon>Rhizophoraceae</taxon>
        <taxon>Rhizophora</taxon>
    </lineage>
</organism>
<name>A0A2P2PNF7_RHIMU</name>
<sequence>MVSDATPPQTMAPRRPFPMGIASVQCFAGPLKVTFKG</sequence>
<reference evidence="1" key="1">
    <citation type="submission" date="2018-02" db="EMBL/GenBank/DDBJ databases">
        <title>Rhizophora mucronata_Transcriptome.</title>
        <authorList>
            <person name="Meera S.P."/>
            <person name="Sreeshan A."/>
            <person name="Augustine A."/>
        </authorList>
    </citation>
    <scope>NUCLEOTIDE SEQUENCE</scope>
    <source>
        <tissue evidence="1">Leaf</tissue>
    </source>
</reference>
<accession>A0A2P2PNF7</accession>
<evidence type="ECO:0000313" key="1">
    <source>
        <dbReference type="EMBL" id="MBX56159.1"/>
    </source>
</evidence>